<dbReference type="InterPro" id="IPR036397">
    <property type="entry name" value="RNaseH_sf"/>
</dbReference>
<reference evidence="3 4" key="1">
    <citation type="submission" date="2015-01" db="EMBL/GenBank/DDBJ databases">
        <title>Paenibacillus swuensis/DY6/whole genome sequencing.</title>
        <authorList>
            <person name="Kim M.K."/>
            <person name="Srinivasan S."/>
            <person name="Lee J.-J."/>
        </authorList>
    </citation>
    <scope>NUCLEOTIDE SEQUENCE [LARGE SCALE GENOMIC DNA]</scope>
    <source>
        <strain evidence="3 4">DY6</strain>
    </source>
</reference>
<feature type="region of interest" description="Disordered" evidence="1">
    <location>
        <begin position="641"/>
        <end position="693"/>
    </location>
</feature>
<evidence type="ECO:0000313" key="4">
    <source>
        <dbReference type="Proteomes" id="UP000076927"/>
    </source>
</evidence>
<dbReference type="OrthoDB" id="501284at2"/>
<dbReference type="GO" id="GO:0015074">
    <property type="term" value="P:DNA integration"/>
    <property type="evidence" value="ECO:0007669"/>
    <property type="project" value="InterPro"/>
</dbReference>
<feature type="domain" description="Integrase catalytic" evidence="2">
    <location>
        <begin position="290"/>
        <end position="436"/>
    </location>
</feature>
<protein>
    <recommendedName>
        <fullName evidence="2">Integrase catalytic domain-containing protein</fullName>
    </recommendedName>
</protein>
<dbReference type="PATRIC" id="fig|1178515.4.peg.1131"/>
<keyword evidence="4" id="KW-1185">Reference proteome</keyword>
<dbReference type="SUPFAM" id="SSF53098">
    <property type="entry name" value="Ribonuclease H-like"/>
    <property type="match status" value="1"/>
</dbReference>
<gene>
    <name evidence="3" type="ORF">SY83_05570</name>
</gene>
<evidence type="ECO:0000256" key="1">
    <source>
        <dbReference type="SAM" id="MobiDB-lite"/>
    </source>
</evidence>
<dbReference type="Gene3D" id="3.30.420.10">
    <property type="entry name" value="Ribonuclease H-like superfamily/Ribonuclease H"/>
    <property type="match status" value="1"/>
</dbReference>
<dbReference type="InterPro" id="IPR012337">
    <property type="entry name" value="RNaseH-like_sf"/>
</dbReference>
<dbReference type="RefSeq" id="WP_068605036.1">
    <property type="nucleotide sequence ID" value="NZ_CP011388.1"/>
</dbReference>
<accession>A0A172TFP5</accession>
<dbReference type="EMBL" id="CP011388">
    <property type="protein sequence ID" value="ANE45861.1"/>
    <property type="molecule type" value="Genomic_DNA"/>
</dbReference>
<dbReference type="STRING" id="1178515.SY83_05570"/>
<evidence type="ECO:0000259" key="2">
    <source>
        <dbReference type="PROSITE" id="PS50994"/>
    </source>
</evidence>
<evidence type="ECO:0000313" key="3">
    <source>
        <dbReference type="EMBL" id="ANE45861.1"/>
    </source>
</evidence>
<dbReference type="PROSITE" id="PS50994">
    <property type="entry name" value="INTEGRASE"/>
    <property type="match status" value="1"/>
</dbReference>
<dbReference type="AlphaFoldDB" id="A0A172TFP5"/>
<dbReference type="InterPro" id="IPR001584">
    <property type="entry name" value="Integrase_cat-core"/>
</dbReference>
<feature type="compositionally biased region" description="Basic and acidic residues" evidence="1">
    <location>
        <begin position="648"/>
        <end position="693"/>
    </location>
</feature>
<name>A0A172TFP5_9BACL</name>
<dbReference type="KEGG" id="pswu:SY83_05570"/>
<organism evidence="3 4">
    <name type="scientific">Paenibacillus swuensis</name>
    <dbReference type="NCBI Taxonomy" id="1178515"/>
    <lineage>
        <taxon>Bacteria</taxon>
        <taxon>Bacillati</taxon>
        <taxon>Bacillota</taxon>
        <taxon>Bacilli</taxon>
        <taxon>Bacillales</taxon>
        <taxon>Paenibacillaceae</taxon>
        <taxon>Paenibacillus</taxon>
    </lineage>
</organism>
<sequence length="734" mass="86624">MQTELYVNSILEVWPTDKDYSEEDVQPKLHRVLWLNRHLVVTIDIHDKTAQPEFIDRAEIENQVESLDIQVTSYFIPRLSLPDHSLNKKEIHIRDKTWAYLEPAVTGKHVPDIYKKRLRGIIIEEIHERFKVSKTLIRNNLRKYWQRGMVINALLPDYPNCGNKGQERSGLGKKLGCPNNESKDDHELIGINVTEEIRKNFRKAIELWYKKREKRSLFDVYELMLGKFYKAHIDEEDGITLLPEHERPTFRQFYYWYSKERNLVEELSKRLGTRRVNLKHRAIDGNFDKASFGPGSIYQIDATIGNIYLVNRKNRDWLIGRPVIYFVIDVFSRLIVGLYVGLEGPSWIGAALALENAASDKVEYCKRFGIDITKEEWPSFGLPEQLTTDRGEYVGNKPAHLIKTLNVKVEHLPPFRADWKPFVEKAFDLSDDLYVKWTPGGILERMKERGDLDTRDKRALDIHEFETILIGCVRYHNKHYMQSYRRNDAMIEDDVTPTPVDLWHWGRKNSLGTLSYVSKDQLRMNLLPSRRARFTAGGIRFNKDLYTCVTAEEESWRFRARNGEKFNVEYSFDPRDTSHLFLRHSDGQFEECFKLEEQHSKYIPSNRDFRWEEDLDVVAYEARQARKGRSKNTEEKLRLINKNNKTIEQAKKKTAAETQDKSRRTRPEDVREHRAISKQEEREERAWRLEKDETSELNKSDMVVYLADKKSDKYVPRVDHTDSILRAMEEDDDE</sequence>
<proteinExistence type="predicted"/>
<dbReference type="Proteomes" id="UP000076927">
    <property type="component" value="Chromosome"/>
</dbReference>
<dbReference type="GO" id="GO:0003676">
    <property type="term" value="F:nucleic acid binding"/>
    <property type="evidence" value="ECO:0007669"/>
    <property type="project" value="InterPro"/>
</dbReference>